<dbReference type="CDD" id="cd17671">
    <property type="entry name" value="RUN"/>
    <property type="match status" value="1"/>
</dbReference>
<dbReference type="GO" id="GO:0000146">
    <property type="term" value="F:microfilament motor activity"/>
    <property type="evidence" value="ECO:0007669"/>
    <property type="project" value="TreeGrafter"/>
</dbReference>
<proteinExistence type="inferred from homology"/>
<dbReference type="Gene3D" id="1.20.120.720">
    <property type="entry name" value="Myosin VI head, motor domain, U50 subdomain"/>
    <property type="match status" value="1"/>
</dbReference>
<feature type="region of interest" description="Actin-binding" evidence="6">
    <location>
        <begin position="683"/>
        <end position="705"/>
    </location>
</feature>
<dbReference type="PANTHER" id="PTHR13140:SF745">
    <property type="entry name" value="UNCONVENTIONAL MYOSIN-VI"/>
    <property type="match status" value="1"/>
</dbReference>
<dbReference type="Gene3D" id="1.10.10.820">
    <property type="match status" value="1"/>
</dbReference>
<feature type="compositionally biased region" description="Low complexity" evidence="8">
    <location>
        <begin position="1127"/>
        <end position="1142"/>
    </location>
</feature>
<evidence type="ECO:0000256" key="4">
    <source>
        <dbReference type="ARBA" id="ARBA00023175"/>
    </source>
</evidence>
<dbReference type="InterPro" id="IPR004012">
    <property type="entry name" value="Run_dom"/>
</dbReference>
<keyword evidence="3 6" id="KW-0518">Myosin</keyword>
<dbReference type="Gene3D" id="1.20.5.4820">
    <property type="match status" value="1"/>
</dbReference>
<evidence type="ECO:0000256" key="8">
    <source>
        <dbReference type="SAM" id="MobiDB-lite"/>
    </source>
</evidence>
<feature type="compositionally biased region" description="Gly residues" evidence="8">
    <location>
        <begin position="1143"/>
        <end position="1153"/>
    </location>
</feature>
<evidence type="ECO:0000256" key="2">
    <source>
        <dbReference type="ARBA" id="ARBA00022840"/>
    </source>
</evidence>
<protein>
    <submittedName>
        <fullName evidence="11">Uncharacterized protein</fullName>
    </submittedName>
</protein>
<reference evidence="11" key="1">
    <citation type="submission" date="2021-05" db="EMBL/GenBank/DDBJ databases">
        <title>The genome of the haptophyte Pavlova lutheri (Diacronema luteri, Pavlovales) - a model for lipid biosynthesis in eukaryotic algae.</title>
        <authorList>
            <person name="Hulatt C.J."/>
            <person name="Posewitz M.C."/>
        </authorList>
    </citation>
    <scope>NUCLEOTIDE SEQUENCE</scope>
    <source>
        <strain evidence="11">NIVA-4/92</strain>
    </source>
</reference>
<dbReference type="SUPFAM" id="SSF140741">
    <property type="entry name" value="RUN domain-like"/>
    <property type="match status" value="1"/>
</dbReference>
<evidence type="ECO:0000256" key="6">
    <source>
        <dbReference type="PROSITE-ProRule" id="PRU00782"/>
    </source>
</evidence>
<feature type="region of interest" description="Disordered" evidence="8">
    <location>
        <begin position="986"/>
        <end position="1010"/>
    </location>
</feature>
<evidence type="ECO:0000256" key="1">
    <source>
        <dbReference type="ARBA" id="ARBA00022741"/>
    </source>
</evidence>
<feature type="domain" description="RUN" evidence="9">
    <location>
        <begin position="1269"/>
        <end position="1417"/>
    </location>
</feature>
<evidence type="ECO:0000313" key="12">
    <source>
        <dbReference type="Proteomes" id="UP000751190"/>
    </source>
</evidence>
<comment type="caution">
    <text evidence="11">The sequence shown here is derived from an EMBL/GenBank/DDBJ whole genome shotgun (WGS) entry which is preliminary data.</text>
</comment>
<dbReference type="GO" id="GO:0051015">
    <property type="term" value="F:actin filament binding"/>
    <property type="evidence" value="ECO:0007669"/>
    <property type="project" value="TreeGrafter"/>
</dbReference>
<dbReference type="OMA" id="FTRIHFD"/>
<dbReference type="Pfam" id="PF00063">
    <property type="entry name" value="Myosin_head"/>
    <property type="match status" value="1"/>
</dbReference>
<feature type="binding site" evidence="6">
    <location>
        <begin position="171"/>
        <end position="178"/>
    </location>
    <ligand>
        <name>ATP</name>
        <dbReference type="ChEBI" id="CHEBI:30616"/>
    </ligand>
</feature>
<keyword evidence="7" id="KW-0175">Coiled coil</keyword>
<dbReference type="GO" id="GO:0016459">
    <property type="term" value="C:myosin complex"/>
    <property type="evidence" value="ECO:0007669"/>
    <property type="project" value="UniProtKB-KW"/>
</dbReference>
<evidence type="ECO:0000259" key="9">
    <source>
        <dbReference type="PROSITE" id="PS50826"/>
    </source>
</evidence>
<dbReference type="Pfam" id="PF02759">
    <property type="entry name" value="RUN"/>
    <property type="match status" value="1"/>
</dbReference>
<dbReference type="SUPFAM" id="SSF52540">
    <property type="entry name" value="P-loop containing nucleoside triphosphate hydrolases"/>
    <property type="match status" value="1"/>
</dbReference>
<feature type="compositionally biased region" description="Polar residues" evidence="8">
    <location>
        <begin position="663"/>
        <end position="673"/>
    </location>
</feature>
<evidence type="ECO:0000256" key="3">
    <source>
        <dbReference type="ARBA" id="ARBA00023123"/>
    </source>
</evidence>
<name>A0A8J5XJ02_DIALT</name>
<comment type="similarity">
    <text evidence="6">Belongs to the TRAFAC class myosin-kinesin ATPase superfamily. Myosin family.</text>
</comment>
<evidence type="ECO:0000313" key="11">
    <source>
        <dbReference type="EMBL" id="KAG8465433.1"/>
    </source>
</evidence>
<feature type="compositionally biased region" description="Low complexity" evidence="8">
    <location>
        <begin position="649"/>
        <end position="662"/>
    </location>
</feature>
<dbReference type="InterPro" id="IPR027417">
    <property type="entry name" value="P-loop_NTPase"/>
</dbReference>
<dbReference type="InterPro" id="IPR001609">
    <property type="entry name" value="Myosin_head_motor_dom-like"/>
</dbReference>
<organism evidence="11 12">
    <name type="scientific">Diacronema lutheri</name>
    <name type="common">Unicellular marine alga</name>
    <name type="synonym">Monochrysis lutheri</name>
    <dbReference type="NCBI Taxonomy" id="2081491"/>
    <lineage>
        <taxon>Eukaryota</taxon>
        <taxon>Haptista</taxon>
        <taxon>Haptophyta</taxon>
        <taxon>Pavlovophyceae</taxon>
        <taxon>Pavlovales</taxon>
        <taxon>Pavlovaceae</taxon>
        <taxon>Diacronema</taxon>
    </lineage>
</organism>
<dbReference type="FunFam" id="1.10.10.820:FF:000001">
    <property type="entry name" value="Myosin heavy chain"/>
    <property type="match status" value="1"/>
</dbReference>
<feature type="coiled-coil region" evidence="7">
    <location>
        <begin position="927"/>
        <end position="954"/>
    </location>
</feature>
<feature type="coiled-coil region" evidence="7">
    <location>
        <begin position="1056"/>
        <end position="1090"/>
    </location>
</feature>
<dbReference type="GO" id="GO:0005524">
    <property type="term" value="F:ATP binding"/>
    <property type="evidence" value="ECO:0007669"/>
    <property type="project" value="UniProtKB-UniRule"/>
</dbReference>
<keyword evidence="5 6" id="KW-0009">Actin-binding</keyword>
<keyword evidence="1 6" id="KW-0547">Nucleotide-binding</keyword>
<dbReference type="Proteomes" id="UP000751190">
    <property type="component" value="Unassembled WGS sequence"/>
</dbReference>
<gene>
    <name evidence="11" type="ORF">KFE25_002740</name>
</gene>
<dbReference type="SMART" id="SM00593">
    <property type="entry name" value="RUN"/>
    <property type="match status" value="1"/>
</dbReference>
<feature type="region of interest" description="Disordered" evidence="8">
    <location>
        <begin position="1120"/>
        <end position="1156"/>
    </location>
</feature>
<dbReference type="PROSITE" id="PS50826">
    <property type="entry name" value="RUN"/>
    <property type="match status" value="1"/>
</dbReference>
<sequence length="1423" mass="154777">MLTAARKPKPSSKPKKDAAPVDVFWFPHQTEGYVLGDVLDKIGHGDIARVRLHLPDGETRVETLGMAIARPVNPPNLDGVGDNTQLMHLHEPSLLHNVRYRYEKDLIYTYTGYILIAVNPYKQLGCFSDADMHDYIGKSIGVKAPHLFAIADRAYRSMKVDGCSQSVIISGESGAGKTESSKIVMRYLALAGRPPANKLKDSDERRASETLTQLSEKVLGCNPILEAFGNAKTVMNNNSSRFGKFTRIHFDTRNWLVGADIVTYLLERSRVVLQSPDERNFHIWYQMLAGLNDIDRQEFALEHIQHYTYLAQSGCSEIDGVDDSDCYSELVASMHTCAIDAATQKSIFRVLAAILHMGSLQFGPLGGAGGEHSDGCRLIHGRPLSVAARLLGCSEPVALDGLTQRTMTVGGGAAGKAAETCKIPIKATDAHYARDTLCKWLYAALFSWLVGRINGCLLTQAQTRSTISVLDIFGFEVFLVNSFEQLCINFANEKLQGHFNACIFKQEQEIYIREAIKWTPIDEPNNEECIAMLEQRGAATVPPGIFHLLDEQCRLAGATDQAFTRKVYELHSACKALSRPRLGGRRPGAREGLSEDEAFVVRHYAGEVSYCTATFIDKNNNVLHADLEEVVMSTTDPFLREVLAGAPISSGGAGSGARENGGTSRTPASSRFQSVSGQFVRQLGELMGMLRQTNSHFVRCINPNTHKRAGQFDGGRVLAQLRCSGMIEALRLMHAGFPTRCPYDDLYERYKEMMPRSIASLDSPSFCEVLLMALGLDRADYQLGITKVFFRAGKLAFLDELRSSEYEELAPDIVNKVRIWLIRKRFRRHTIAVVAYLRIAATLRELRARARIRRLFGVVTLLTNRPKLSLRRAKELVRTRAAVCLQAAARRQIVVARQHRQLWATFLVQRTSRGLLARAATRAPLAAAREARRLDALQRSAEEEAAKRAATKLELARVRELANAANAGRLGAVPAGGGRFHDASRYASRHRAPPPPPLPPVPPPPSDGASDEEVAIYRAALLARQRAAADAADAAAVAAHHPPSLGGGGFVPAAALVACEERIARLEEKLAAVVRMMQTEQERVALLEEKLAASAGGAQAGAMAPADLEAHIRTVMDRAVRERERATQGPAAGAPSPALAATAGGGGGSGGGSARRQSAVGAGVAKGTWSVGLLDLLGMAGTRDGLGAADGRQNVDSRGGVGGAQRSQRASFAAQGGGARSIIPPPNDALSGLQAAARAIQLHFGADAGGAVPLNDTTVELGDDAANKEIAVLVRGQLCTALSRVMLHGFKSFKLIGRYHIWDFVQSAADAVHEMGLALGRELTPGEASLTMAVVQVNEHEGMANNPNIKFRSFVCQGLNDLLLHEWIAILTRDEPTMTKFYETWAFVRASESALSQVMCTIEPLRKLPFRLSLDYEITRWDL</sequence>
<dbReference type="EMBL" id="JAGTXO010000010">
    <property type="protein sequence ID" value="KAG8465433.1"/>
    <property type="molecule type" value="Genomic_DNA"/>
</dbReference>
<dbReference type="GO" id="GO:0030139">
    <property type="term" value="C:endocytic vesicle"/>
    <property type="evidence" value="ECO:0007669"/>
    <property type="project" value="TreeGrafter"/>
</dbReference>
<dbReference type="Gene3D" id="1.20.58.530">
    <property type="match status" value="1"/>
</dbReference>
<dbReference type="PROSITE" id="PS51456">
    <property type="entry name" value="MYOSIN_MOTOR"/>
    <property type="match status" value="1"/>
</dbReference>
<keyword evidence="12" id="KW-1185">Reference proteome</keyword>
<keyword evidence="2 6" id="KW-0067">ATP-binding</keyword>
<dbReference type="OrthoDB" id="6108017at2759"/>
<dbReference type="PANTHER" id="PTHR13140">
    <property type="entry name" value="MYOSIN"/>
    <property type="match status" value="1"/>
</dbReference>
<dbReference type="GO" id="GO:0005886">
    <property type="term" value="C:plasma membrane"/>
    <property type="evidence" value="ECO:0007669"/>
    <property type="project" value="TreeGrafter"/>
</dbReference>
<dbReference type="SMART" id="SM00242">
    <property type="entry name" value="MYSc"/>
    <property type="match status" value="1"/>
</dbReference>
<dbReference type="CDD" id="cd00124">
    <property type="entry name" value="MYSc"/>
    <property type="match status" value="1"/>
</dbReference>
<accession>A0A8J5XJ02</accession>
<dbReference type="GO" id="GO:0007015">
    <property type="term" value="P:actin filament organization"/>
    <property type="evidence" value="ECO:0007669"/>
    <property type="project" value="TreeGrafter"/>
</dbReference>
<evidence type="ECO:0000259" key="10">
    <source>
        <dbReference type="PROSITE" id="PS51456"/>
    </source>
</evidence>
<feature type="region of interest" description="Disordered" evidence="8">
    <location>
        <begin position="649"/>
        <end position="673"/>
    </location>
</feature>
<dbReference type="GO" id="GO:0030048">
    <property type="term" value="P:actin filament-based movement"/>
    <property type="evidence" value="ECO:0007669"/>
    <property type="project" value="TreeGrafter"/>
</dbReference>
<feature type="compositionally biased region" description="Pro residues" evidence="8">
    <location>
        <begin position="993"/>
        <end position="1006"/>
    </location>
</feature>
<dbReference type="Gene3D" id="1.20.58.900">
    <property type="match status" value="1"/>
</dbReference>
<dbReference type="InterPro" id="IPR037213">
    <property type="entry name" value="Run_dom_sf"/>
</dbReference>
<feature type="region of interest" description="Disordered" evidence="8">
    <location>
        <begin position="1187"/>
        <end position="1210"/>
    </location>
</feature>
<keyword evidence="4 6" id="KW-0505">Motor protein</keyword>
<evidence type="ECO:0000256" key="7">
    <source>
        <dbReference type="SAM" id="Coils"/>
    </source>
</evidence>
<dbReference type="Gene3D" id="3.40.850.10">
    <property type="entry name" value="Kinesin motor domain"/>
    <property type="match status" value="1"/>
</dbReference>
<dbReference type="InterPro" id="IPR036961">
    <property type="entry name" value="Kinesin_motor_dom_sf"/>
</dbReference>
<evidence type="ECO:0000256" key="5">
    <source>
        <dbReference type="ARBA" id="ARBA00023203"/>
    </source>
</evidence>
<feature type="domain" description="Myosin motor" evidence="10">
    <location>
        <begin position="78"/>
        <end position="803"/>
    </location>
</feature>
<dbReference type="PRINTS" id="PR00193">
    <property type="entry name" value="MYOSINHEAVY"/>
</dbReference>